<sequence length="207" mass="23565">MATDKDKLMLLKNNQADISLLQFGGNSANESFSQTDNDALWESEENSDTNELLSEMDSPCCNYWDFSLATEGPILDISTSLNKVTCLIKNEQFIDEEYNGSIETALMEEVGMYEDLTSIDIMTDARHGWRKNAKDTSVVAIGEKMHKRHEKLGTQRIYNYLDDNDVKVGIHSHDRNMSINKFVRDSDVVNQNDSWHEIKAVKSAMNK</sequence>
<evidence type="ECO:0000313" key="2">
    <source>
        <dbReference type="Proteomes" id="UP000507470"/>
    </source>
</evidence>
<reference evidence="1 2" key="1">
    <citation type="submission" date="2020-06" db="EMBL/GenBank/DDBJ databases">
        <authorList>
            <person name="Li R."/>
            <person name="Bekaert M."/>
        </authorList>
    </citation>
    <scope>NUCLEOTIDE SEQUENCE [LARGE SCALE GENOMIC DNA]</scope>
    <source>
        <strain evidence="2">wild</strain>
    </source>
</reference>
<accession>A0A6J8BU25</accession>
<keyword evidence="2" id="KW-1185">Reference proteome</keyword>
<dbReference type="OrthoDB" id="5977315at2759"/>
<proteinExistence type="predicted"/>
<gene>
    <name evidence="1" type="ORF">MCOR_21697</name>
</gene>
<dbReference type="AlphaFoldDB" id="A0A6J8BU25"/>
<dbReference type="EMBL" id="CACVKT020003845">
    <property type="protein sequence ID" value="CAC5386239.1"/>
    <property type="molecule type" value="Genomic_DNA"/>
</dbReference>
<protein>
    <submittedName>
        <fullName evidence="1">Uncharacterized protein</fullName>
    </submittedName>
</protein>
<organism evidence="1 2">
    <name type="scientific">Mytilus coruscus</name>
    <name type="common">Sea mussel</name>
    <dbReference type="NCBI Taxonomy" id="42192"/>
    <lineage>
        <taxon>Eukaryota</taxon>
        <taxon>Metazoa</taxon>
        <taxon>Spiralia</taxon>
        <taxon>Lophotrochozoa</taxon>
        <taxon>Mollusca</taxon>
        <taxon>Bivalvia</taxon>
        <taxon>Autobranchia</taxon>
        <taxon>Pteriomorphia</taxon>
        <taxon>Mytilida</taxon>
        <taxon>Mytiloidea</taxon>
        <taxon>Mytilidae</taxon>
        <taxon>Mytilinae</taxon>
        <taxon>Mytilus</taxon>
    </lineage>
</organism>
<evidence type="ECO:0000313" key="1">
    <source>
        <dbReference type="EMBL" id="CAC5386239.1"/>
    </source>
</evidence>
<name>A0A6J8BU25_MYTCO</name>
<dbReference type="Proteomes" id="UP000507470">
    <property type="component" value="Unassembled WGS sequence"/>
</dbReference>